<evidence type="ECO:0000313" key="1">
    <source>
        <dbReference type="EMBL" id="GEO34542.1"/>
    </source>
</evidence>
<dbReference type="InterPro" id="IPR023393">
    <property type="entry name" value="START-like_dom_sf"/>
</dbReference>
<protein>
    <recommendedName>
        <fullName evidence="3">Polyketide cyclase</fullName>
    </recommendedName>
</protein>
<accession>A0A512DDI9</accession>
<dbReference type="EMBL" id="BJYY01000014">
    <property type="protein sequence ID" value="GEO34542.1"/>
    <property type="molecule type" value="Genomic_DNA"/>
</dbReference>
<evidence type="ECO:0000313" key="2">
    <source>
        <dbReference type="Proteomes" id="UP000321181"/>
    </source>
</evidence>
<proteinExistence type="predicted"/>
<reference evidence="1 2" key="1">
    <citation type="submission" date="2019-07" db="EMBL/GenBank/DDBJ databases">
        <title>Whole genome shotgun sequence of Cellulomonas aerilata NBRC 106308.</title>
        <authorList>
            <person name="Hosoyama A."/>
            <person name="Uohara A."/>
            <person name="Ohji S."/>
            <person name="Ichikawa N."/>
        </authorList>
    </citation>
    <scope>NUCLEOTIDE SEQUENCE [LARGE SCALE GENOMIC DNA]</scope>
    <source>
        <strain evidence="1 2">NBRC 106308</strain>
    </source>
</reference>
<dbReference type="RefSeq" id="WP_186816555.1">
    <property type="nucleotide sequence ID" value="NZ_BAAARM010000004.1"/>
</dbReference>
<name>A0A512DDI9_9CELL</name>
<keyword evidence="2" id="KW-1185">Reference proteome</keyword>
<gene>
    <name evidence="1" type="ORF">CAE01nite_22670</name>
</gene>
<comment type="caution">
    <text evidence="1">The sequence shown here is derived from an EMBL/GenBank/DDBJ whole genome shotgun (WGS) entry which is preliminary data.</text>
</comment>
<sequence length="157" mass="16583">MTRTVAVTRVVDLPADAAWDLVVDARNHQRWVPLTRITVEGLPIAVGSRVRAVSGPFQERGVPGLLDTMRVDVLDPPAPGRPGTAVFTKLGPVLRGSAGIHVAGVDGGRAAVTWTEDVHLAGPLPRALTAAVLAPALAVMLRLALHRVVREAARRPV</sequence>
<dbReference type="Proteomes" id="UP000321181">
    <property type="component" value="Unassembled WGS sequence"/>
</dbReference>
<dbReference type="InterPro" id="IPR019587">
    <property type="entry name" value="Polyketide_cyclase/dehydratase"/>
</dbReference>
<dbReference type="Gene3D" id="3.30.530.20">
    <property type="match status" value="1"/>
</dbReference>
<evidence type="ECO:0008006" key="3">
    <source>
        <dbReference type="Google" id="ProtNLM"/>
    </source>
</evidence>
<dbReference type="SUPFAM" id="SSF55961">
    <property type="entry name" value="Bet v1-like"/>
    <property type="match status" value="1"/>
</dbReference>
<dbReference type="AlphaFoldDB" id="A0A512DDI9"/>
<dbReference type="Pfam" id="PF10604">
    <property type="entry name" value="Polyketide_cyc2"/>
    <property type="match status" value="1"/>
</dbReference>
<organism evidence="1 2">
    <name type="scientific">Cellulomonas aerilata</name>
    <dbReference type="NCBI Taxonomy" id="515326"/>
    <lineage>
        <taxon>Bacteria</taxon>
        <taxon>Bacillati</taxon>
        <taxon>Actinomycetota</taxon>
        <taxon>Actinomycetes</taxon>
        <taxon>Micrococcales</taxon>
        <taxon>Cellulomonadaceae</taxon>
        <taxon>Cellulomonas</taxon>
    </lineage>
</organism>